<keyword evidence="2" id="KW-1185">Reference proteome</keyword>
<proteinExistence type="predicted"/>
<name>A0A9N7UMU4_PLEPL</name>
<reference evidence="1" key="1">
    <citation type="submission" date="2020-03" db="EMBL/GenBank/DDBJ databases">
        <authorList>
            <person name="Weist P."/>
        </authorList>
    </citation>
    <scope>NUCLEOTIDE SEQUENCE</scope>
</reference>
<comment type="caution">
    <text evidence="1">The sequence shown here is derived from an EMBL/GenBank/DDBJ whole genome shotgun (WGS) entry which is preliminary data.</text>
</comment>
<evidence type="ECO:0000313" key="1">
    <source>
        <dbReference type="EMBL" id="CAB1433686.1"/>
    </source>
</evidence>
<evidence type="ECO:0000313" key="2">
    <source>
        <dbReference type="Proteomes" id="UP001153269"/>
    </source>
</evidence>
<accession>A0A9N7UMU4</accession>
<gene>
    <name evidence="1" type="ORF">PLEPLA_LOCUS21777</name>
</gene>
<sequence length="70" mass="7858">MVRKSHQASSMSQLLEALGHSLQDLLLVAQGFAFSHHCSYQLQRNAATPAADTHVRNRRVFVMQVPTCEH</sequence>
<protein>
    <submittedName>
        <fullName evidence="1">Uncharacterized protein</fullName>
    </submittedName>
</protein>
<organism evidence="1 2">
    <name type="scientific">Pleuronectes platessa</name>
    <name type="common">European plaice</name>
    <dbReference type="NCBI Taxonomy" id="8262"/>
    <lineage>
        <taxon>Eukaryota</taxon>
        <taxon>Metazoa</taxon>
        <taxon>Chordata</taxon>
        <taxon>Craniata</taxon>
        <taxon>Vertebrata</taxon>
        <taxon>Euteleostomi</taxon>
        <taxon>Actinopterygii</taxon>
        <taxon>Neopterygii</taxon>
        <taxon>Teleostei</taxon>
        <taxon>Neoteleostei</taxon>
        <taxon>Acanthomorphata</taxon>
        <taxon>Carangaria</taxon>
        <taxon>Pleuronectiformes</taxon>
        <taxon>Pleuronectoidei</taxon>
        <taxon>Pleuronectidae</taxon>
        <taxon>Pleuronectes</taxon>
    </lineage>
</organism>
<dbReference type="Proteomes" id="UP001153269">
    <property type="component" value="Unassembled WGS sequence"/>
</dbReference>
<dbReference type="AlphaFoldDB" id="A0A9N7UMU4"/>
<dbReference type="EMBL" id="CADEAL010001583">
    <property type="protein sequence ID" value="CAB1433686.1"/>
    <property type="molecule type" value="Genomic_DNA"/>
</dbReference>